<protein>
    <submittedName>
        <fullName evidence="1">Uncharacterized protein</fullName>
    </submittedName>
</protein>
<keyword evidence="2" id="KW-1185">Reference proteome</keyword>
<evidence type="ECO:0000313" key="2">
    <source>
        <dbReference type="Proteomes" id="UP000078454"/>
    </source>
</evidence>
<dbReference type="RefSeq" id="WP_068663675.1">
    <property type="nucleotide sequence ID" value="NZ_LYPB01000058.1"/>
</dbReference>
<name>A0A198ADL6_9BACL</name>
<dbReference type="STRING" id="1850517.A8708_26570"/>
<gene>
    <name evidence="1" type="ORF">A8708_26570</name>
</gene>
<comment type="caution">
    <text evidence="1">The sequence shown here is derived from an EMBL/GenBank/DDBJ whole genome shotgun (WGS) entry which is preliminary data.</text>
</comment>
<evidence type="ECO:0000313" key="1">
    <source>
        <dbReference type="EMBL" id="OAS19277.1"/>
    </source>
</evidence>
<dbReference type="OrthoDB" id="193687at44249"/>
<reference evidence="1 2" key="1">
    <citation type="submission" date="2016-05" db="EMBL/GenBank/DDBJ databases">
        <title>Paenibacillus sp. 1ZS3-15 nov., isolated from the rhizosphere soil.</title>
        <authorList>
            <person name="Zhang X.X."/>
            <person name="Zhang J."/>
        </authorList>
    </citation>
    <scope>NUCLEOTIDE SEQUENCE [LARGE SCALE GENOMIC DNA]</scope>
    <source>
        <strain evidence="1 2">1ZS3-15</strain>
    </source>
</reference>
<organism evidence="1 2">
    <name type="scientific">Paenibacillus oryzisoli</name>
    <dbReference type="NCBI Taxonomy" id="1850517"/>
    <lineage>
        <taxon>Bacteria</taxon>
        <taxon>Bacillati</taxon>
        <taxon>Bacillota</taxon>
        <taxon>Bacilli</taxon>
        <taxon>Bacillales</taxon>
        <taxon>Paenibacillaceae</taxon>
        <taxon>Paenibacillus</taxon>
    </lineage>
</organism>
<dbReference type="EMBL" id="LYPB01000058">
    <property type="protein sequence ID" value="OAS19277.1"/>
    <property type="molecule type" value="Genomic_DNA"/>
</dbReference>
<proteinExistence type="predicted"/>
<dbReference type="AlphaFoldDB" id="A0A198ADL6"/>
<dbReference type="Proteomes" id="UP000078454">
    <property type="component" value="Unassembled WGS sequence"/>
</dbReference>
<sequence>MKKVTLEVEEILKYTREIEIHVPDDMSEDVLEILMNRMESKESLDDALRVLKKADIKISEYDDSLDSPDSMEVEVLQFIMD</sequence>
<accession>A0A198ADL6</accession>